<dbReference type="Gene3D" id="2.60.120.290">
    <property type="entry name" value="Spermadhesin, CUB domain"/>
    <property type="match status" value="1"/>
</dbReference>
<reference evidence="5" key="1">
    <citation type="submission" date="2021-02" db="EMBL/GenBank/DDBJ databases">
        <authorList>
            <person name="Nowell W R."/>
        </authorList>
    </citation>
    <scope>NUCLEOTIDE SEQUENCE</scope>
</reference>
<dbReference type="InterPro" id="IPR000859">
    <property type="entry name" value="CUB_dom"/>
</dbReference>
<evidence type="ECO:0000313" key="7">
    <source>
        <dbReference type="EMBL" id="CAF1246280.1"/>
    </source>
</evidence>
<evidence type="ECO:0000313" key="6">
    <source>
        <dbReference type="EMBL" id="CAF1002274.1"/>
    </source>
</evidence>
<dbReference type="Gene3D" id="4.10.400.10">
    <property type="entry name" value="Low-density Lipoprotein Receptor"/>
    <property type="match status" value="1"/>
</dbReference>
<name>A0A813ZRW2_9BILA</name>
<dbReference type="EMBL" id="CAJNOM010000219">
    <property type="protein sequence ID" value="CAF1246280.1"/>
    <property type="molecule type" value="Genomic_DNA"/>
</dbReference>
<feature type="disulfide bond" evidence="2">
    <location>
        <begin position="168"/>
        <end position="186"/>
    </location>
</feature>
<feature type="domain" description="CUB" evidence="4">
    <location>
        <begin position="37"/>
        <end position="152"/>
    </location>
</feature>
<dbReference type="EMBL" id="CAJNOI010000037">
    <property type="protein sequence ID" value="CAF0902450.1"/>
    <property type="molecule type" value="Genomic_DNA"/>
</dbReference>
<keyword evidence="3" id="KW-0732">Signal</keyword>
<dbReference type="PANTHER" id="PTHR24652:SF69">
    <property type="entry name" value="CUB DOMAIN-CONTAINING PROTEIN"/>
    <property type="match status" value="1"/>
</dbReference>
<dbReference type="Pfam" id="PF00431">
    <property type="entry name" value="CUB"/>
    <property type="match status" value="1"/>
</dbReference>
<keyword evidence="10" id="KW-1185">Reference proteome</keyword>
<dbReference type="PROSITE" id="PS01180">
    <property type="entry name" value="CUB"/>
    <property type="match status" value="1"/>
</dbReference>
<dbReference type="InterPro" id="IPR036055">
    <property type="entry name" value="LDL_receptor-like_sf"/>
</dbReference>
<accession>A0A813ZRW2</accession>
<gene>
    <name evidence="5" type="ORF">BJG266_LOCUS10548</name>
    <name evidence="8" type="ORF">BJG266_LOCUS42824</name>
    <name evidence="6" type="ORF">QVE165_LOCUS15001</name>
    <name evidence="7" type="ORF">QVE165_LOCUS28257</name>
    <name evidence="9" type="ORF">QVE165_LOCUS59722</name>
</gene>
<organism evidence="5 11">
    <name type="scientific">Adineta steineri</name>
    <dbReference type="NCBI Taxonomy" id="433720"/>
    <lineage>
        <taxon>Eukaryota</taxon>
        <taxon>Metazoa</taxon>
        <taxon>Spiralia</taxon>
        <taxon>Gnathifera</taxon>
        <taxon>Rotifera</taxon>
        <taxon>Eurotatoria</taxon>
        <taxon>Bdelloidea</taxon>
        <taxon>Adinetida</taxon>
        <taxon>Adinetidae</taxon>
        <taxon>Adineta</taxon>
    </lineage>
</organism>
<dbReference type="AlphaFoldDB" id="A0A813ZRW2"/>
<feature type="signal peptide" evidence="3">
    <location>
        <begin position="1"/>
        <end position="24"/>
    </location>
</feature>
<dbReference type="SUPFAM" id="SSF49854">
    <property type="entry name" value="Spermadhesin, CUB domain"/>
    <property type="match status" value="1"/>
</dbReference>
<dbReference type="CDD" id="cd00112">
    <property type="entry name" value="LDLa"/>
    <property type="match status" value="1"/>
</dbReference>
<dbReference type="Proteomes" id="UP000663877">
    <property type="component" value="Unassembled WGS sequence"/>
</dbReference>
<feature type="disulfide bond" evidence="2">
    <location>
        <begin position="180"/>
        <end position="195"/>
    </location>
</feature>
<comment type="caution">
    <text evidence="2">Lacks conserved residue(s) required for the propagation of feature annotation.</text>
</comment>
<dbReference type="InterPro" id="IPR002172">
    <property type="entry name" value="LDrepeatLR_classA_rpt"/>
</dbReference>
<dbReference type="PROSITE" id="PS50068">
    <property type="entry name" value="LDLRA_2"/>
    <property type="match status" value="1"/>
</dbReference>
<evidence type="ECO:0000259" key="4">
    <source>
        <dbReference type="PROSITE" id="PS01180"/>
    </source>
</evidence>
<sequence length="200" mass="22046">MAIISRFSTLTTLCLLILIIQTNAGKATEKFFMDKMCGQDHLVLDGDKRPGISFQLTNSNKYKSNTNCTVKFRTAQPSQRIVITVEKMDIADCPSDTLLIYDGTTVLNKNANQQCGSPAFFTFTSSTTQVSITFQSNSAVESSGFQMAIALHFPTVPACPQNLGFYQCKNRNCISKQLKCDGRNHCGDSTDENECSLISH</sequence>
<dbReference type="SMART" id="SM00192">
    <property type="entry name" value="LDLa"/>
    <property type="match status" value="1"/>
</dbReference>
<proteinExistence type="predicted"/>
<dbReference type="EMBL" id="CAJNOI010002847">
    <property type="protein sequence ID" value="CAF1494843.1"/>
    <property type="molecule type" value="Genomic_DNA"/>
</dbReference>
<evidence type="ECO:0000256" key="1">
    <source>
        <dbReference type="ARBA" id="ARBA00023157"/>
    </source>
</evidence>
<evidence type="ECO:0000313" key="10">
    <source>
        <dbReference type="Proteomes" id="UP000663832"/>
    </source>
</evidence>
<dbReference type="InterPro" id="IPR042333">
    <property type="entry name" value="LRAD2/Mig-13-like"/>
</dbReference>
<dbReference type="SUPFAM" id="SSF57424">
    <property type="entry name" value="LDL receptor-like module"/>
    <property type="match status" value="1"/>
</dbReference>
<evidence type="ECO:0000313" key="9">
    <source>
        <dbReference type="EMBL" id="CAF1642562.1"/>
    </source>
</evidence>
<evidence type="ECO:0000313" key="5">
    <source>
        <dbReference type="EMBL" id="CAF0902450.1"/>
    </source>
</evidence>
<dbReference type="EMBL" id="CAJNOM010000080">
    <property type="protein sequence ID" value="CAF1002274.1"/>
    <property type="molecule type" value="Genomic_DNA"/>
</dbReference>
<dbReference type="Pfam" id="PF00057">
    <property type="entry name" value="Ldl_recept_a"/>
    <property type="match status" value="1"/>
</dbReference>
<comment type="caution">
    <text evidence="5">The sequence shown here is derived from an EMBL/GenBank/DDBJ whole genome shotgun (WGS) entry which is preliminary data.</text>
</comment>
<evidence type="ECO:0000256" key="3">
    <source>
        <dbReference type="SAM" id="SignalP"/>
    </source>
</evidence>
<dbReference type="PROSITE" id="PS01209">
    <property type="entry name" value="LDLRA_1"/>
    <property type="match status" value="1"/>
</dbReference>
<dbReference type="PANTHER" id="PTHR24652">
    <property type="entry name" value="LOW-DENSITY LIPOPROTEIN RECEPTOR CLASS A DOMAIN-CONTAINING PROTEIN 2"/>
    <property type="match status" value="1"/>
</dbReference>
<feature type="chain" id="PRO_5035599271" description="CUB domain-containing protein" evidence="3">
    <location>
        <begin position="25"/>
        <end position="200"/>
    </location>
</feature>
<evidence type="ECO:0000313" key="11">
    <source>
        <dbReference type="Proteomes" id="UP000663877"/>
    </source>
</evidence>
<dbReference type="InterPro" id="IPR023415">
    <property type="entry name" value="LDLR_class-A_CS"/>
</dbReference>
<dbReference type="SMART" id="SM00042">
    <property type="entry name" value="CUB"/>
    <property type="match status" value="1"/>
</dbReference>
<dbReference type="Proteomes" id="UP000663832">
    <property type="component" value="Unassembled WGS sequence"/>
</dbReference>
<dbReference type="OrthoDB" id="19606at2759"/>
<evidence type="ECO:0000256" key="2">
    <source>
        <dbReference type="PROSITE-ProRule" id="PRU00124"/>
    </source>
</evidence>
<evidence type="ECO:0000313" key="8">
    <source>
        <dbReference type="EMBL" id="CAF1494843.1"/>
    </source>
</evidence>
<keyword evidence="1 2" id="KW-1015">Disulfide bond</keyword>
<protein>
    <recommendedName>
        <fullName evidence="4">CUB domain-containing protein</fullName>
    </recommendedName>
</protein>
<dbReference type="CDD" id="cd00041">
    <property type="entry name" value="CUB"/>
    <property type="match status" value="1"/>
</dbReference>
<dbReference type="InterPro" id="IPR035914">
    <property type="entry name" value="Sperma_CUB_dom_sf"/>
</dbReference>
<dbReference type="EMBL" id="CAJNOM010003179">
    <property type="protein sequence ID" value="CAF1642562.1"/>
    <property type="molecule type" value="Genomic_DNA"/>
</dbReference>